<sequence>NTYHPRRYTINTSTLTAHKTHIFIVGLLVGVFILAVCGSAVVGLMEARTKSNMPYNSVYDKNLTKCQDTENICANKDGRNGCLKK</sequence>
<accession>A0A564Y700</accession>
<evidence type="ECO:0000313" key="2">
    <source>
        <dbReference type="EMBL" id="VUZ43077.1"/>
    </source>
</evidence>
<proteinExistence type="predicted"/>
<gene>
    <name evidence="2" type="ORF">WMSIL1_LOCUS3967</name>
</gene>
<dbReference type="Proteomes" id="UP000321570">
    <property type="component" value="Unassembled WGS sequence"/>
</dbReference>
<name>A0A564Y700_HYMDI</name>
<feature type="non-terminal residue" evidence="2">
    <location>
        <position position="85"/>
    </location>
</feature>
<evidence type="ECO:0000313" key="3">
    <source>
        <dbReference type="Proteomes" id="UP000321570"/>
    </source>
</evidence>
<feature type="transmembrane region" description="Helical" evidence="1">
    <location>
        <begin position="20"/>
        <end position="45"/>
    </location>
</feature>
<evidence type="ECO:0000256" key="1">
    <source>
        <dbReference type="SAM" id="Phobius"/>
    </source>
</evidence>
<keyword evidence="1" id="KW-0472">Membrane</keyword>
<keyword evidence="1" id="KW-0812">Transmembrane</keyword>
<protein>
    <submittedName>
        <fullName evidence="2">Uncharacterized protein</fullName>
    </submittedName>
</protein>
<dbReference type="AlphaFoldDB" id="A0A564Y700"/>
<organism evidence="2 3">
    <name type="scientific">Hymenolepis diminuta</name>
    <name type="common">Rat tapeworm</name>
    <dbReference type="NCBI Taxonomy" id="6216"/>
    <lineage>
        <taxon>Eukaryota</taxon>
        <taxon>Metazoa</taxon>
        <taxon>Spiralia</taxon>
        <taxon>Lophotrochozoa</taxon>
        <taxon>Platyhelminthes</taxon>
        <taxon>Cestoda</taxon>
        <taxon>Eucestoda</taxon>
        <taxon>Cyclophyllidea</taxon>
        <taxon>Hymenolepididae</taxon>
        <taxon>Hymenolepis</taxon>
    </lineage>
</organism>
<keyword evidence="3" id="KW-1185">Reference proteome</keyword>
<keyword evidence="1" id="KW-1133">Transmembrane helix</keyword>
<dbReference type="EMBL" id="CABIJS010000111">
    <property type="protein sequence ID" value="VUZ43077.1"/>
    <property type="molecule type" value="Genomic_DNA"/>
</dbReference>
<reference evidence="2 3" key="1">
    <citation type="submission" date="2019-07" db="EMBL/GenBank/DDBJ databases">
        <authorList>
            <person name="Jastrzebski P J."/>
            <person name="Paukszto L."/>
            <person name="Jastrzebski P J."/>
        </authorList>
    </citation>
    <scope>NUCLEOTIDE SEQUENCE [LARGE SCALE GENOMIC DNA]</scope>
    <source>
        <strain evidence="2 3">WMS-il1</strain>
    </source>
</reference>
<feature type="non-terminal residue" evidence="2">
    <location>
        <position position="1"/>
    </location>
</feature>